<proteinExistence type="predicted"/>
<organism evidence="1 2">
    <name type="scientific">Sinorhizobium meliloti (strain SM11)</name>
    <dbReference type="NCBI Taxonomy" id="707241"/>
    <lineage>
        <taxon>Bacteria</taxon>
        <taxon>Pseudomonadati</taxon>
        <taxon>Pseudomonadota</taxon>
        <taxon>Alphaproteobacteria</taxon>
        <taxon>Hyphomicrobiales</taxon>
        <taxon>Rhizobiaceae</taxon>
        <taxon>Sinorhizobium/Ensifer group</taxon>
        <taxon>Sinorhizobium</taxon>
    </lineage>
</organism>
<reference evidence="1 2" key="1">
    <citation type="journal article" date="2006" name="Appl. Environ. Microbiol.">
        <title>Sequence analysis of the 144-kilobase accessory plasmid pSmeSM11a, isolated from a dominant Sinorhizobium meliloti strain identified during a long-term field release experiment.</title>
        <authorList>
            <person name="Stiens M."/>
            <person name="Schneiker S."/>
            <person name="Keller M."/>
            <person name="Kuhn S."/>
            <person name="Puhler A."/>
            <person name="Schluter A."/>
        </authorList>
    </citation>
    <scope>NUCLEOTIDE SEQUENCE [LARGE SCALE GENOMIC DNA]</scope>
    <source>
        <strain evidence="2">SM11</strain>
        <plasmid evidence="1 2">pSmeSM11a</plasmid>
    </source>
</reference>
<sequence length="151" mass="16992">MRAPFERQGRRCKAIHRSMHLPGKGDVPDARWKLQNVRNELATFGRRIVGDAFVNAYLWHACRDVGYLDARRWIAACNVEENGIRMYRPLGCWQFDFIKMGLAIRGSIDAKVLHAADSNALALLSEGCLPQRTHPNTTGLARESGGRKLSC</sequence>
<keyword evidence="1" id="KW-0614">Plasmid</keyword>
<protein>
    <submittedName>
        <fullName evidence="1">Uncharacterized protein</fullName>
    </submittedName>
</protein>
<dbReference type="Proteomes" id="UP000009045">
    <property type="component" value="Plasmid pSmeSM11a"/>
</dbReference>
<accession>Q1WLH6</accession>
<dbReference type="EMBL" id="DQ145546">
    <property type="protein sequence ID" value="ABA56024.1"/>
    <property type="molecule type" value="Genomic_DNA"/>
</dbReference>
<name>Q1WLH6_SINMM</name>
<evidence type="ECO:0000313" key="1">
    <source>
        <dbReference type="EMBL" id="ABA56024.1"/>
    </source>
</evidence>
<reference evidence="2" key="2">
    <citation type="journal article" date="2011" name="J. Biotechnol.">
        <title>The complete genome sequence of the dominant Sinorhizobium meliloti field isolate SM11 extends the S. meliloti pan-genome.</title>
        <authorList>
            <person name="Schneiker-Bekel S."/>
            <person name="Wibberg D."/>
            <person name="Bekel T."/>
            <person name="Blom J."/>
            <person name="Linke B."/>
            <person name="Neuweger H."/>
            <person name="Stiens M."/>
            <person name="Vorholter F.J."/>
            <person name="Weidner S."/>
            <person name="Goesmann A."/>
            <person name="Puhler A."/>
            <person name="Schluter A."/>
        </authorList>
    </citation>
    <scope>NUCLEOTIDE SEQUENCE [LARGE SCALE GENOMIC DNA]</scope>
    <source>
        <strain evidence="2">SM11</strain>
        <plasmid evidence="2">pSmeSM11a</plasmid>
    </source>
</reference>
<dbReference type="AlphaFoldDB" id="Q1WLH6"/>
<evidence type="ECO:0000313" key="2">
    <source>
        <dbReference type="Proteomes" id="UP000009045"/>
    </source>
</evidence>
<geneLocation type="plasmid" evidence="1 2">
    <name>pSmeSM11a</name>
</geneLocation>